<dbReference type="Proteomes" id="UP000276215">
    <property type="component" value="Unassembled WGS sequence"/>
</dbReference>
<feature type="compositionally biased region" description="Polar residues" evidence="3">
    <location>
        <begin position="497"/>
        <end position="507"/>
    </location>
</feature>
<accession>A0A3N4JI56</accession>
<feature type="compositionally biased region" description="Basic and acidic residues" evidence="3">
    <location>
        <begin position="318"/>
        <end position="330"/>
    </location>
</feature>
<evidence type="ECO:0000313" key="6">
    <source>
        <dbReference type="Proteomes" id="UP000276215"/>
    </source>
</evidence>
<feature type="compositionally biased region" description="Basic and acidic residues" evidence="3">
    <location>
        <begin position="376"/>
        <end position="395"/>
    </location>
</feature>
<feature type="compositionally biased region" description="Basic and acidic residues" evidence="3">
    <location>
        <begin position="358"/>
        <end position="369"/>
    </location>
</feature>
<dbReference type="OrthoDB" id="48651at2759"/>
<evidence type="ECO:0000256" key="3">
    <source>
        <dbReference type="SAM" id="MobiDB-lite"/>
    </source>
</evidence>
<feature type="compositionally biased region" description="Basic and acidic residues" evidence="3">
    <location>
        <begin position="452"/>
        <end position="469"/>
    </location>
</feature>
<evidence type="ECO:0000259" key="4">
    <source>
        <dbReference type="PROSITE" id="PS50102"/>
    </source>
</evidence>
<feature type="compositionally biased region" description="Basic and acidic residues" evidence="3">
    <location>
        <begin position="241"/>
        <end position="254"/>
    </location>
</feature>
<organism evidence="5 6">
    <name type="scientific">Choiromyces venosus 120613-1</name>
    <dbReference type="NCBI Taxonomy" id="1336337"/>
    <lineage>
        <taxon>Eukaryota</taxon>
        <taxon>Fungi</taxon>
        <taxon>Dikarya</taxon>
        <taxon>Ascomycota</taxon>
        <taxon>Pezizomycotina</taxon>
        <taxon>Pezizomycetes</taxon>
        <taxon>Pezizales</taxon>
        <taxon>Tuberaceae</taxon>
        <taxon>Choiromyces</taxon>
    </lineage>
</organism>
<feature type="region of interest" description="Disordered" evidence="3">
    <location>
        <begin position="149"/>
        <end position="507"/>
    </location>
</feature>
<dbReference type="InterPro" id="IPR012677">
    <property type="entry name" value="Nucleotide-bd_a/b_plait_sf"/>
</dbReference>
<dbReference type="AlphaFoldDB" id="A0A3N4JI56"/>
<keyword evidence="1 2" id="KW-0694">RNA-binding</keyword>
<feature type="domain" description="RRM" evidence="4">
    <location>
        <begin position="80"/>
        <end position="156"/>
    </location>
</feature>
<feature type="region of interest" description="Disordered" evidence="3">
    <location>
        <begin position="1"/>
        <end position="82"/>
    </location>
</feature>
<dbReference type="InterPro" id="IPR035979">
    <property type="entry name" value="RBD_domain_sf"/>
</dbReference>
<evidence type="ECO:0000313" key="5">
    <source>
        <dbReference type="EMBL" id="RPA93554.1"/>
    </source>
</evidence>
<dbReference type="STRING" id="1336337.A0A3N4JI56"/>
<evidence type="ECO:0000256" key="1">
    <source>
        <dbReference type="ARBA" id="ARBA00022884"/>
    </source>
</evidence>
<reference evidence="5 6" key="1">
    <citation type="journal article" date="2018" name="Nat. Ecol. Evol.">
        <title>Pezizomycetes genomes reveal the molecular basis of ectomycorrhizal truffle lifestyle.</title>
        <authorList>
            <person name="Murat C."/>
            <person name="Payen T."/>
            <person name="Noel B."/>
            <person name="Kuo A."/>
            <person name="Morin E."/>
            <person name="Chen J."/>
            <person name="Kohler A."/>
            <person name="Krizsan K."/>
            <person name="Balestrini R."/>
            <person name="Da Silva C."/>
            <person name="Montanini B."/>
            <person name="Hainaut M."/>
            <person name="Levati E."/>
            <person name="Barry K.W."/>
            <person name="Belfiori B."/>
            <person name="Cichocki N."/>
            <person name="Clum A."/>
            <person name="Dockter R.B."/>
            <person name="Fauchery L."/>
            <person name="Guy J."/>
            <person name="Iotti M."/>
            <person name="Le Tacon F."/>
            <person name="Lindquist E.A."/>
            <person name="Lipzen A."/>
            <person name="Malagnac F."/>
            <person name="Mello A."/>
            <person name="Molinier V."/>
            <person name="Miyauchi S."/>
            <person name="Poulain J."/>
            <person name="Riccioni C."/>
            <person name="Rubini A."/>
            <person name="Sitrit Y."/>
            <person name="Splivallo R."/>
            <person name="Traeger S."/>
            <person name="Wang M."/>
            <person name="Zifcakova L."/>
            <person name="Wipf D."/>
            <person name="Zambonelli A."/>
            <person name="Paolocci F."/>
            <person name="Nowrousian M."/>
            <person name="Ottonello S."/>
            <person name="Baldrian P."/>
            <person name="Spatafora J.W."/>
            <person name="Henrissat B."/>
            <person name="Nagy L.G."/>
            <person name="Aury J.M."/>
            <person name="Wincker P."/>
            <person name="Grigoriev I.V."/>
            <person name="Bonfante P."/>
            <person name="Martin F.M."/>
        </authorList>
    </citation>
    <scope>NUCLEOTIDE SEQUENCE [LARGE SCALE GENOMIC DNA]</scope>
    <source>
        <strain evidence="5 6">120613-1</strain>
    </source>
</reference>
<feature type="compositionally biased region" description="Polar residues" evidence="3">
    <location>
        <begin position="336"/>
        <end position="346"/>
    </location>
</feature>
<dbReference type="SMART" id="SM00360">
    <property type="entry name" value="RRM"/>
    <property type="match status" value="1"/>
</dbReference>
<dbReference type="InterPro" id="IPR000504">
    <property type="entry name" value="RRM_dom"/>
</dbReference>
<dbReference type="PROSITE" id="PS50102">
    <property type="entry name" value="RRM"/>
    <property type="match status" value="1"/>
</dbReference>
<dbReference type="PANTHER" id="PTHR23236">
    <property type="entry name" value="EUKARYOTIC TRANSLATION INITIATION FACTOR 4B/4H"/>
    <property type="match status" value="1"/>
</dbReference>
<dbReference type="PANTHER" id="PTHR23236:SF11">
    <property type="entry name" value="EUKARYOTIC TRANSLATION INITIATION FACTOR 4H"/>
    <property type="match status" value="1"/>
</dbReference>
<dbReference type="GO" id="GO:0005730">
    <property type="term" value="C:nucleolus"/>
    <property type="evidence" value="ECO:0007669"/>
    <property type="project" value="TreeGrafter"/>
</dbReference>
<protein>
    <submittedName>
        <fullName evidence="5">RNA-binding domain-containing protein</fullName>
    </submittedName>
</protein>
<dbReference type="EMBL" id="ML120450">
    <property type="protein sequence ID" value="RPA93554.1"/>
    <property type="molecule type" value="Genomic_DNA"/>
</dbReference>
<feature type="compositionally biased region" description="Basic and acidic residues" evidence="3">
    <location>
        <begin position="427"/>
        <end position="442"/>
    </location>
</feature>
<feature type="compositionally biased region" description="Basic and acidic residues" evidence="3">
    <location>
        <begin position="181"/>
        <end position="228"/>
    </location>
</feature>
<gene>
    <name evidence="5" type="ORF">L873DRAFT_1777632</name>
</gene>
<feature type="compositionally biased region" description="Pro residues" evidence="3">
    <location>
        <begin position="294"/>
        <end position="312"/>
    </location>
</feature>
<dbReference type="GO" id="GO:0003723">
    <property type="term" value="F:RNA binding"/>
    <property type="evidence" value="ECO:0007669"/>
    <property type="project" value="UniProtKB-UniRule"/>
</dbReference>
<dbReference type="Gene3D" id="3.30.70.330">
    <property type="match status" value="1"/>
</dbReference>
<proteinExistence type="predicted"/>
<keyword evidence="6" id="KW-1185">Reference proteome</keyword>
<dbReference type="Pfam" id="PF00076">
    <property type="entry name" value="RRM_1"/>
    <property type="match status" value="1"/>
</dbReference>
<dbReference type="SUPFAM" id="SSF54928">
    <property type="entry name" value="RNA-binding domain, RBD"/>
    <property type="match status" value="1"/>
</dbReference>
<name>A0A3N4JI56_9PEZI</name>
<feature type="compositionally biased region" description="Basic and acidic residues" evidence="3">
    <location>
        <begin position="156"/>
        <end position="171"/>
    </location>
</feature>
<evidence type="ECO:0000256" key="2">
    <source>
        <dbReference type="PROSITE-ProRule" id="PRU00176"/>
    </source>
</evidence>
<sequence>MAPPKAKGQKMGLGEFLQDESLGSWADEMEDMPAVPSENRSGAGYGNRRDYGGNSSFGGGDREDRYPPRQAIPPPDKPPFTAHVGNLSYEVTEAQMSEFFSSCQVENVRLVRERMDERPKGFGYVEFKTKEGLIAAVNMSGEMFCGRGVKVSVAEPQKDRGDDRTQGEWRRSGPPPPLPDPPRRGSERGDRLGDRFGEGGDRGDRRHGYNDASERAPPREARELDWGKKTALPPTPTASEHGGRPRSGDREYRRRSPAPASEGGRGSSYRERPQIERQPTAPERNNAWRSTARPDPPAVQEPPHRSTPPSPVVPHTRPRLELKPRSEHPVEPGPTSAASTGESSKANPFGAARPIDTSQREKEVEEKRAAAIAARKAREDKAREEKKAREAEKQSEAGTPTASNKNFALLRRASAGPEGAAAEGEGEWEKDVKVETKDERPSKVTAGSWRAARPDPKDKDATSRPKLDTSKASNTAATEDADGWTPVSSGKRGRGSANGTKSSTGSS</sequence>